<gene>
    <name evidence="1" type="primary">NDUFS8_1</name>
    <name evidence="1" type="ORF">CM83_6791</name>
</gene>
<name>A0A0A9XIC4_LYGHE</name>
<dbReference type="AlphaFoldDB" id="A0A0A9XIC4"/>
<sequence>MSGIKIFNITRGVSSFLRPSVPALSNHVRNKYLYVNDKEDQMDWNSLTERAASAMFWTEIARDGWPSLKKQFRGGAGAVLAIFSLDYQQSCKFISKFLFHYIP</sequence>
<accession>A0A0A9XIC4</accession>
<reference evidence="1" key="2">
    <citation type="submission" date="2014-07" db="EMBL/GenBank/DDBJ databases">
        <authorList>
            <person name="Hull J."/>
        </authorList>
    </citation>
    <scope>NUCLEOTIDE SEQUENCE</scope>
</reference>
<protein>
    <submittedName>
        <fullName evidence="1">NADH dehydrogenase [ubiquinone] iron-sulfur protein 8, mitochondrial</fullName>
    </submittedName>
</protein>
<reference evidence="2" key="3">
    <citation type="submission" date="2014-09" db="EMBL/GenBank/DDBJ databases">
        <authorList>
            <person name="Magalhaes I.L.F."/>
            <person name="Oliveira U."/>
            <person name="Santos F.R."/>
            <person name="Vidigal T.H.D.A."/>
            <person name="Brescovit A.D."/>
            <person name="Santos A.J."/>
        </authorList>
    </citation>
    <scope>NUCLEOTIDE SEQUENCE</scope>
</reference>
<reference evidence="1" key="1">
    <citation type="journal article" date="2014" name="PLoS ONE">
        <title>Transcriptome-Based Identification of ABC Transporters in the Western Tarnished Plant Bug Lygus hesperus.</title>
        <authorList>
            <person name="Hull J.J."/>
            <person name="Chaney K."/>
            <person name="Geib S.M."/>
            <person name="Fabrick J.A."/>
            <person name="Brent C.S."/>
            <person name="Walsh D."/>
            <person name="Lavine L.C."/>
        </authorList>
    </citation>
    <scope>NUCLEOTIDE SEQUENCE</scope>
</reference>
<evidence type="ECO:0000313" key="1">
    <source>
        <dbReference type="EMBL" id="JAG19724.1"/>
    </source>
</evidence>
<evidence type="ECO:0000313" key="2">
    <source>
        <dbReference type="EMBL" id="JAG62552.1"/>
    </source>
</evidence>
<keyword evidence="1" id="KW-0830">Ubiquinone</keyword>
<organism evidence="1">
    <name type="scientific">Lygus hesperus</name>
    <name type="common">Western plant bug</name>
    <dbReference type="NCBI Taxonomy" id="30085"/>
    <lineage>
        <taxon>Eukaryota</taxon>
        <taxon>Metazoa</taxon>
        <taxon>Ecdysozoa</taxon>
        <taxon>Arthropoda</taxon>
        <taxon>Hexapoda</taxon>
        <taxon>Insecta</taxon>
        <taxon>Pterygota</taxon>
        <taxon>Neoptera</taxon>
        <taxon>Paraneoptera</taxon>
        <taxon>Hemiptera</taxon>
        <taxon>Heteroptera</taxon>
        <taxon>Panheteroptera</taxon>
        <taxon>Cimicomorpha</taxon>
        <taxon>Miridae</taxon>
        <taxon>Mirini</taxon>
        <taxon>Lygus</taxon>
    </lineage>
</organism>
<dbReference type="EMBL" id="GBRD01003269">
    <property type="protein sequence ID" value="JAG62552.1"/>
    <property type="molecule type" value="Transcribed_RNA"/>
</dbReference>
<dbReference type="EMBL" id="GBHO01023880">
    <property type="protein sequence ID" value="JAG19724.1"/>
    <property type="molecule type" value="Transcribed_RNA"/>
</dbReference>
<proteinExistence type="predicted"/>